<reference evidence="1" key="1">
    <citation type="submission" date="2023-07" db="EMBL/GenBank/DDBJ databases">
        <title>Chromosome-level genome assembly of Artemia franciscana.</title>
        <authorList>
            <person name="Jo E."/>
        </authorList>
    </citation>
    <scope>NUCLEOTIDE SEQUENCE</scope>
    <source>
        <tissue evidence="1">Whole body</tissue>
    </source>
</reference>
<dbReference type="EMBL" id="JAVRJZ010000018">
    <property type="protein sequence ID" value="KAK2708486.1"/>
    <property type="molecule type" value="Genomic_DNA"/>
</dbReference>
<evidence type="ECO:0000313" key="2">
    <source>
        <dbReference type="Proteomes" id="UP001187531"/>
    </source>
</evidence>
<dbReference type="PANTHER" id="PTHR47018">
    <property type="entry name" value="CXC DOMAIN-CONTAINING PROTEIN-RELATED"/>
    <property type="match status" value="1"/>
</dbReference>
<comment type="caution">
    <text evidence="1">The sequence shown here is derived from an EMBL/GenBank/DDBJ whole genome shotgun (WGS) entry which is preliminary data.</text>
</comment>
<gene>
    <name evidence="1" type="ORF">QYM36_014184</name>
</gene>
<dbReference type="PANTHER" id="PTHR47018:SF4">
    <property type="match status" value="1"/>
</dbReference>
<organism evidence="1 2">
    <name type="scientific">Artemia franciscana</name>
    <name type="common">Brine shrimp</name>
    <name type="synonym">Artemia sanfranciscana</name>
    <dbReference type="NCBI Taxonomy" id="6661"/>
    <lineage>
        <taxon>Eukaryota</taxon>
        <taxon>Metazoa</taxon>
        <taxon>Ecdysozoa</taxon>
        <taxon>Arthropoda</taxon>
        <taxon>Crustacea</taxon>
        <taxon>Branchiopoda</taxon>
        <taxon>Anostraca</taxon>
        <taxon>Artemiidae</taxon>
        <taxon>Artemia</taxon>
    </lineage>
</organism>
<sequence length="170" mass="19698">MMNQISVTGLLIIVYFFWKRQWFWTRGISVSLPLSYFPAHSYATIRHQLDVYFESLQHINLNQALVIAYDQPLYKIAKELQWLMPDEYGEGKLAVMMGALHVKMAMNSVIREVLSVSRWEQELTDAAVFTAGRCDALEKGNVNRSQYTYVVTIVALEELKWLAICTSRVR</sequence>
<keyword evidence="2" id="KW-1185">Reference proteome</keyword>
<dbReference type="Proteomes" id="UP001187531">
    <property type="component" value="Unassembled WGS sequence"/>
</dbReference>
<protein>
    <submittedName>
        <fullName evidence="1">Uncharacterized protein</fullName>
    </submittedName>
</protein>
<dbReference type="AlphaFoldDB" id="A0AA88HJ42"/>
<proteinExistence type="predicted"/>
<accession>A0AA88HJ42</accession>
<name>A0AA88HJ42_ARTSF</name>
<evidence type="ECO:0000313" key="1">
    <source>
        <dbReference type="EMBL" id="KAK2708486.1"/>
    </source>
</evidence>